<sequence length="308" mass="33496">MRSSWFVLGLMALAVGSADAQQTRSILFIGNSFTFGSGSAVRFWRANTVTDLNEEGIGGVPALFKSFADQTELSYDVYLETRGGSAFDFHLREKLAEITSEAWDVVVAHSYSTLDRENPNDPTALIATGRELSDVLHRRSPSVEFYVTATWSRPDLTYPEGTPWYGESIDQMGSDVDAGYDRLAVEVQGVKAVNPVGEAFNRAMRTGVADPNPYDGIDADKIDLWTYDHYHASTYGYYLEALVVFGNVTGVDPNALGPGECSGLELGMSRGQVEALQQVAHDELAAAGVRLRMPAGITPPRRPSPCPA</sequence>
<dbReference type="InterPro" id="IPR036514">
    <property type="entry name" value="SGNH_hydro_sf"/>
</dbReference>
<organism evidence="1">
    <name type="scientific">marine metagenome</name>
    <dbReference type="NCBI Taxonomy" id="408172"/>
    <lineage>
        <taxon>unclassified sequences</taxon>
        <taxon>metagenomes</taxon>
        <taxon>ecological metagenomes</taxon>
    </lineage>
</organism>
<dbReference type="SUPFAM" id="SSF52266">
    <property type="entry name" value="SGNH hydrolase"/>
    <property type="match status" value="1"/>
</dbReference>
<name>A0A381PQP8_9ZZZZ</name>
<protein>
    <submittedName>
        <fullName evidence="1">Uncharacterized protein</fullName>
    </submittedName>
</protein>
<dbReference type="Gene3D" id="3.40.50.1110">
    <property type="entry name" value="SGNH hydrolase"/>
    <property type="match status" value="1"/>
</dbReference>
<dbReference type="AlphaFoldDB" id="A0A381PQP8"/>
<proteinExistence type="predicted"/>
<accession>A0A381PQP8</accession>
<dbReference type="EMBL" id="UINC01001056">
    <property type="protein sequence ID" value="SUZ69240.1"/>
    <property type="molecule type" value="Genomic_DNA"/>
</dbReference>
<evidence type="ECO:0000313" key="1">
    <source>
        <dbReference type="EMBL" id="SUZ69240.1"/>
    </source>
</evidence>
<gene>
    <name evidence="1" type="ORF">METZ01_LOCUS22094</name>
</gene>
<reference evidence="1" key="1">
    <citation type="submission" date="2018-05" db="EMBL/GenBank/DDBJ databases">
        <authorList>
            <person name="Lanie J.A."/>
            <person name="Ng W.-L."/>
            <person name="Kazmierczak K.M."/>
            <person name="Andrzejewski T.M."/>
            <person name="Davidsen T.M."/>
            <person name="Wayne K.J."/>
            <person name="Tettelin H."/>
            <person name="Glass J.I."/>
            <person name="Rusch D."/>
            <person name="Podicherti R."/>
            <person name="Tsui H.-C.T."/>
            <person name="Winkler M.E."/>
        </authorList>
    </citation>
    <scope>NUCLEOTIDE SEQUENCE</scope>
</reference>